<keyword evidence="1" id="KW-1133">Transmembrane helix</keyword>
<feature type="transmembrane region" description="Helical" evidence="1">
    <location>
        <begin position="167"/>
        <end position="187"/>
    </location>
</feature>
<dbReference type="InterPro" id="IPR011701">
    <property type="entry name" value="MFS"/>
</dbReference>
<dbReference type="Pfam" id="PF07690">
    <property type="entry name" value="MFS_1"/>
    <property type="match status" value="1"/>
</dbReference>
<comment type="caution">
    <text evidence="2">The sequence shown here is derived from an EMBL/GenBank/DDBJ whole genome shotgun (WGS) entry which is preliminary data.</text>
</comment>
<feature type="transmembrane region" description="Helical" evidence="1">
    <location>
        <begin position="245"/>
        <end position="266"/>
    </location>
</feature>
<feature type="transmembrane region" description="Helical" evidence="1">
    <location>
        <begin position="361"/>
        <end position="381"/>
    </location>
</feature>
<dbReference type="PANTHER" id="PTHR23542:SF1">
    <property type="entry name" value="MAJOR FACILITATOR SUPERFAMILY (MFS) PROFILE DOMAIN-CONTAINING PROTEIN"/>
    <property type="match status" value="1"/>
</dbReference>
<feature type="transmembrane region" description="Helical" evidence="1">
    <location>
        <begin position="48"/>
        <end position="70"/>
    </location>
</feature>
<reference evidence="3" key="1">
    <citation type="journal article" date="2019" name="Int. J. Syst. Evol. Microbiol.">
        <title>The Global Catalogue of Microorganisms (GCM) 10K type strain sequencing project: providing services to taxonomists for standard genome sequencing and annotation.</title>
        <authorList>
            <consortium name="The Broad Institute Genomics Platform"/>
            <consortium name="The Broad Institute Genome Sequencing Center for Infectious Disease"/>
            <person name="Wu L."/>
            <person name="Ma J."/>
        </authorList>
    </citation>
    <scope>NUCLEOTIDE SEQUENCE [LARGE SCALE GENOMIC DNA]</scope>
    <source>
        <strain evidence="3">JCM 17342</strain>
    </source>
</reference>
<dbReference type="InterPro" id="IPR036259">
    <property type="entry name" value="MFS_trans_sf"/>
</dbReference>
<feature type="transmembrane region" description="Helical" evidence="1">
    <location>
        <begin position="273"/>
        <end position="289"/>
    </location>
</feature>
<dbReference type="Proteomes" id="UP001501747">
    <property type="component" value="Unassembled WGS sequence"/>
</dbReference>
<protein>
    <submittedName>
        <fullName evidence="2">MFS transporter</fullName>
    </submittedName>
</protein>
<keyword evidence="3" id="KW-1185">Reference proteome</keyword>
<feature type="transmembrane region" description="Helical" evidence="1">
    <location>
        <begin position="20"/>
        <end position="42"/>
    </location>
</feature>
<accession>A0ABP7RCY2</accession>
<dbReference type="RefSeq" id="WP_344871788.1">
    <property type="nucleotide sequence ID" value="NZ_BAABAL010000005.1"/>
</dbReference>
<proteinExistence type="predicted"/>
<evidence type="ECO:0000313" key="3">
    <source>
        <dbReference type="Proteomes" id="UP001501747"/>
    </source>
</evidence>
<keyword evidence="1" id="KW-0812">Transmembrane</keyword>
<organism evidence="2 3">
    <name type="scientific">Allokutzneria multivorans</name>
    <dbReference type="NCBI Taxonomy" id="1142134"/>
    <lineage>
        <taxon>Bacteria</taxon>
        <taxon>Bacillati</taxon>
        <taxon>Actinomycetota</taxon>
        <taxon>Actinomycetes</taxon>
        <taxon>Pseudonocardiales</taxon>
        <taxon>Pseudonocardiaceae</taxon>
        <taxon>Allokutzneria</taxon>
    </lineage>
</organism>
<feature type="transmembrane region" description="Helical" evidence="1">
    <location>
        <begin position="101"/>
        <end position="120"/>
    </location>
</feature>
<dbReference type="PANTHER" id="PTHR23542">
    <property type="match status" value="1"/>
</dbReference>
<gene>
    <name evidence="2" type="ORF">GCM10022247_13820</name>
</gene>
<feature type="transmembrane region" description="Helical" evidence="1">
    <location>
        <begin position="214"/>
        <end position="239"/>
    </location>
</feature>
<dbReference type="Gene3D" id="1.20.1250.20">
    <property type="entry name" value="MFS general substrate transporter like domains"/>
    <property type="match status" value="1"/>
</dbReference>
<evidence type="ECO:0000256" key="1">
    <source>
        <dbReference type="SAM" id="Phobius"/>
    </source>
</evidence>
<sequence length="405" mass="41595">MALSPYRQVLALPGVRRLLLIALFARIPGSAVGVAMTLHVVLTLKEGYGAAGLVSACATIGMALSGPLFGRLVDRRGLRLMLAITTIGEATFWFIAPSLPYAALLGTALIGGFLTLPVGATSRQALAAIVPPEHRKAAFSLDTIFVETSYMLGPALGVLMATQVSTTLTLVAIGGGLVISGSVLFLVNPPIRSAASTEESAEPVPRKEWLTRELVGALIISAGAVLVLAGTDVAIVATLERHGQVSWTGLVIVVWCLVSLTGGFVYGAMTRTVPPLVLMTTMGVLTIPVGIATDWWWLCLAILPAGALCAPLLSATTEWISRLAPESVRGEVMGLQQSALTLGSAMGAPFVGAVMDATSPAMGFVAAGGLVTVAAAAVLFLQRPRASAAPASASASSEESVRSAS</sequence>
<evidence type="ECO:0000313" key="2">
    <source>
        <dbReference type="EMBL" id="GAA3995269.1"/>
    </source>
</evidence>
<dbReference type="SUPFAM" id="SSF103473">
    <property type="entry name" value="MFS general substrate transporter"/>
    <property type="match status" value="1"/>
</dbReference>
<dbReference type="EMBL" id="BAABAL010000005">
    <property type="protein sequence ID" value="GAA3995269.1"/>
    <property type="molecule type" value="Genomic_DNA"/>
</dbReference>
<keyword evidence="1" id="KW-0472">Membrane</keyword>
<name>A0ABP7RCY2_9PSEU</name>